<dbReference type="InterPro" id="IPR059180">
    <property type="entry name" value="3D_YorM"/>
</dbReference>
<evidence type="ECO:0000259" key="2">
    <source>
        <dbReference type="PROSITE" id="PS51109"/>
    </source>
</evidence>
<dbReference type="InterPro" id="IPR010611">
    <property type="entry name" value="3D_dom"/>
</dbReference>
<gene>
    <name evidence="3" type="ORF">LCGC14_2799260</name>
</gene>
<dbReference type="AlphaFoldDB" id="A0A0F9BEM0"/>
<dbReference type="InterPro" id="IPR007137">
    <property type="entry name" value="DUF348"/>
</dbReference>
<dbReference type="InterPro" id="IPR051933">
    <property type="entry name" value="Resuscitation_pf_RpfB"/>
</dbReference>
<evidence type="ECO:0000256" key="1">
    <source>
        <dbReference type="ARBA" id="ARBA00022729"/>
    </source>
</evidence>
<dbReference type="EMBL" id="LAZR01052483">
    <property type="protein sequence ID" value="KKK82851.1"/>
    <property type="molecule type" value="Genomic_DNA"/>
</dbReference>
<dbReference type="PANTHER" id="PTHR39160">
    <property type="entry name" value="CELL WALL-BINDING PROTEIN YOCH"/>
    <property type="match status" value="1"/>
</dbReference>
<dbReference type="Pfam" id="PF06725">
    <property type="entry name" value="3D"/>
    <property type="match status" value="1"/>
</dbReference>
<dbReference type="Pfam" id="PF07501">
    <property type="entry name" value="G5"/>
    <property type="match status" value="1"/>
</dbReference>
<sequence>VALILIALPLTRSRVSAEEPNSTPVLVVSEGFSATLQSQAQTLISVLTMAGPAATPQDSVLTQSLDGFPGAPLVPRSLLRSAAGVLVQGALAGPEGQPGLAIELQEPVGLTLHEGVFSSEVFSTRPTVGGALAALGAEYNSYDLVSPPPDTPLTAGLHVFLKRASRVSLSVGGEELPAAYTQAETVAALLAERDVQLSGGDYVIPALSTPLRDGLAVSVTVVGEKIEVVETPIPFRTIYRDDPTLTQGQSAVSQVGLNGSVIREYAVIFRNGEEVSRELLSEIIAAPDHEIIVQGTAIVAVAAVVSAPSGDPNCARTMTVWATWYTAASAGGSGTTATGTTVHKGTVAVDPSVIPLGTRMYIPGYGYGVAEDTGGAIIGNIIDLGYGPDDVWDWYSRYVDICIL</sequence>
<feature type="domain" description="G5" evidence="2">
    <location>
        <begin position="219"/>
        <end position="298"/>
    </location>
</feature>
<dbReference type="SUPFAM" id="SSF50685">
    <property type="entry name" value="Barwin-like endoglucanases"/>
    <property type="match status" value="1"/>
</dbReference>
<dbReference type="PROSITE" id="PS51109">
    <property type="entry name" value="G5"/>
    <property type="match status" value="1"/>
</dbReference>
<protein>
    <recommendedName>
        <fullName evidence="2">G5 domain-containing protein</fullName>
    </recommendedName>
</protein>
<feature type="non-terminal residue" evidence="3">
    <location>
        <position position="1"/>
    </location>
</feature>
<comment type="caution">
    <text evidence="3">The sequence shown here is derived from an EMBL/GenBank/DDBJ whole genome shotgun (WGS) entry which is preliminary data.</text>
</comment>
<dbReference type="InterPro" id="IPR011098">
    <property type="entry name" value="G5_dom"/>
</dbReference>
<keyword evidence="1" id="KW-0732">Signal</keyword>
<dbReference type="GO" id="GO:0004553">
    <property type="term" value="F:hydrolase activity, hydrolyzing O-glycosyl compounds"/>
    <property type="evidence" value="ECO:0007669"/>
    <property type="project" value="InterPro"/>
</dbReference>
<name>A0A0F9BEM0_9ZZZZ</name>
<dbReference type="CDD" id="cd14667">
    <property type="entry name" value="3D_containing_proteins"/>
    <property type="match status" value="1"/>
</dbReference>
<dbReference type="SMART" id="SM01208">
    <property type="entry name" value="G5"/>
    <property type="match status" value="1"/>
</dbReference>
<dbReference type="Gene3D" id="2.40.40.10">
    <property type="entry name" value="RlpA-like domain"/>
    <property type="match status" value="1"/>
</dbReference>
<dbReference type="Gene3D" id="2.20.230.10">
    <property type="entry name" value="Resuscitation-promoting factor rpfb"/>
    <property type="match status" value="1"/>
</dbReference>
<dbReference type="Pfam" id="PF03990">
    <property type="entry name" value="DUF348"/>
    <property type="match status" value="2"/>
</dbReference>
<dbReference type="GO" id="GO:0019867">
    <property type="term" value="C:outer membrane"/>
    <property type="evidence" value="ECO:0007669"/>
    <property type="project" value="InterPro"/>
</dbReference>
<evidence type="ECO:0000313" key="3">
    <source>
        <dbReference type="EMBL" id="KKK82851.1"/>
    </source>
</evidence>
<proteinExistence type="predicted"/>
<dbReference type="GO" id="GO:0009254">
    <property type="term" value="P:peptidoglycan turnover"/>
    <property type="evidence" value="ECO:0007669"/>
    <property type="project" value="InterPro"/>
</dbReference>
<dbReference type="InterPro" id="IPR036908">
    <property type="entry name" value="RlpA-like_sf"/>
</dbReference>
<dbReference type="PANTHER" id="PTHR39160:SF4">
    <property type="entry name" value="RESUSCITATION-PROMOTING FACTOR RPFB"/>
    <property type="match status" value="1"/>
</dbReference>
<accession>A0A0F9BEM0</accession>
<organism evidence="3">
    <name type="scientific">marine sediment metagenome</name>
    <dbReference type="NCBI Taxonomy" id="412755"/>
    <lineage>
        <taxon>unclassified sequences</taxon>
        <taxon>metagenomes</taxon>
        <taxon>ecological metagenomes</taxon>
    </lineage>
</organism>
<reference evidence="3" key="1">
    <citation type="journal article" date="2015" name="Nature">
        <title>Complex archaea that bridge the gap between prokaryotes and eukaryotes.</title>
        <authorList>
            <person name="Spang A."/>
            <person name="Saw J.H."/>
            <person name="Jorgensen S.L."/>
            <person name="Zaremba-Niedzwiedzka K."/>
            <person name="Martijn J."/>
            <person name="Lind A.E."/>
            <person name="van Eijk R."/>
            <person name="Schleper C."/>
            <person name="Guy L."/>
            <person name="Ettema T.J."/>
        </authorList>
    </citation>
    <scope>NUCLEOTIDE SEQUENCE</scope>
</reference>